<name>A0A3M4S906_PSEA0</name>
<gene>
    <name evidence="1" type="ORF">ALP90_00405</name>
</gene>
<organism evidence="1 2">
    <name type="scientific">Pseudomonas amygdali pv. ulmi</name>
    <dbReference type="NCBI Taxonomy" id="251720"/>
    <lineage>
        <taxon>Bacteria</taxon>
        <taxon>Pseudomonadati</taxon>
        <taxon>Pseudomonadota</taxon>
        <taxon>Gammaproteobacteria</taxon>
        <taxon>Pseudomonadales</taxon>
        <taxon>Pseudomonadaceae</taxon>
        <taxon>Pseudomonas</taxon>
        <taxon>Pseudomonas amygdali</taxon>
    </lineage>
</organism>
<dbReference type="EMBL" id="RBRS01000368">
    <property type="protein sequence ID" value="RMR11505.1"/>
    <property type="molecule type" value="Genomic_DNA"/>
</dbReference>
<protein>
    <submittedName>
        <fullName evidence="1">Transposase</fullName>
    </submittedName>
</protein>
<feature type="non-terminal residue" evidence="1">
    <location>
        <position position="1"/>
    </location>
</feature>
<proteinExistence type="predicted"/>
<sequence>FCLHPPSTAVLHLLSVDPAHAAESNRNYWACAQWGSPCSTILSVFSIPPLNTWVSFQSAEQPLMGQFSVSGNTQVSRSVKSMKIVRLSGKSRRGAARIPGPINAAFSTRPSARSSTAKLRHGPRSSIHFRVIKRQFGYVKVRFRGLMKNTAQLTTLFALSNLWMARKQLMGMGELRV</sequence>
<evidence type="ECO:0000313" key="2">
    <source>
        <dbReference type="Proteomes" id="UP000271097"/>
    </source>
</evidence>
<evidence type="ECO:0000313" key="1">
    <source>
        <dbReference type="EMBL" id="RMR11505.1"/>
    </source>
</evidence>
<dbReference type="Proteomes" id="UP000271097">
    <property type="component" value="Unassembled WGS sequence"/>
</dbReference>
<accession>A0A3M4S906</accession>
<reference evidence="1 2" key="1">
    <citation type="submission" date="2018-08" db="EMBL/GenBank/DDBJ databases">
        <title>Recombination of ecologically and evolutionarily significant loci maintains genetic cohesion in the Pseudomonas syringae species complex.</title>
        <authorList>
            <person name="Dillon M."/>
            <person name="Thakur S."/>
            <person name="Almeida R.N.D."/>
            <person name="Weir B.S."/>
            <person name="Guttman D.S."/>
        </authorList>
    </citation>
    <scope>NUCLEOTIDE SEQUENCE [LARGE SCALE GENOMIC DNA]</scope>
    <source>
        <strain evidence="1 2">ICMP 5931</strain>
    </source>
</reference>
<dbReference type="AlphaFoldDB" id="A0A3M4S906"/>
<comment type="caution">
    <text evidence="1">The sequence shown here is derived from an EMBL/GenBank/DDBJ whole genome shotgun (WGS) entry which is preliminary data.</text>
</comment>